<dbReference type="Gene3D" id="3.10.450.50">
    <property type="match status" value="1"/>
</dbReference>
<reference evidence="1 2" key="1">
    <citation type="journal article" date="2015" name="Sci. Rep.">
        <title>The genome of Leishmania panamensis: insights into genomics of the L. (Viannia) subgenus.</title>
        <authorList>
            <person name="Llanes A."/>
            <person name="Restrepo C.M."/>
            <person name="Vecchio G.D."/>
            <person name="Anguizola F.J."/>
            <person name="Lleonart R."/>
        </authorList>
    </citation>
    <scope>NUCLEOTIDE SEQUENCE [LARGE SCALE GENOMIC DNA]</scope>
    <source>
        <strain evidence="1 2">MHOM/PA/94/PSC-1</strain>
    </source>
</reference>
<dbReference type="RefSeq" id="XP_010701385.1">
    <property type="nucleotide sequence ID" value="XM_010703083.1"/>
</dbReference>
<dbReference type="InterPro" id="IPR032710">
    <property type="entry name" value="NTF2-like_dom_sf"/>
</dbReference>
<dbReference type="VEuPathDB" id="TriTrypDB:LPMP_303630"/>
<keyword evidence="2" id="KW-1185">Reference proteome</keyword>
<accession>A0A088RZ63</accession>
<gene>
    <name evidence="1" type="ORF">LPMP_303630</name>
</gene>
<dbReference type="GeneID" id="22577416"/>
<dbReference type="OrthoDB" id="268934at2759"/>
<dbReference type="KEGG" id="lpan:LPMP_303630"/>
<evidence type="ECO:0008006" key="3">
    <source>
        <dbReference type="Google" id="ProtNLM"/>
    </source>
</evidence>
<dbReference type="SUPFAM" id="SSF54427">
    <property type="entry name" value="NTF2-like"/>
    <property type="match status" value="1"/>
</dbReference>
<evidence type="ECO:0000313" key="2">
    <source>
        <dbReference type="Proteomes" id="UP000063063"/>
    </source>
</evidence>
<dbReference type="eggNOG" id="ENOG502S64Z">
    <property type="taxonomic scope" value="Eukaryota"/>
</dbReference>
<organism evidence="1 2">
    <name type="scientific">Leishmania panamensis</name>
    <dbReference type="NCBI Taxonomy" id="5679"/>
    <lineage>
        <taxon>Eukaryota</taxon>
        <taxon>Discoba</taxon>
        <taxon>Euglenozoa</taxon>
        <taxon>Kinetoplastea</taxon>
        <taxon>Metakinetoplastina</taxon>
        <taxon>Trypanosomatida</taxon>
        <taxon>Trypanosomatidae</taxon>
        <taxon>Leishmaniinae</taxon>
        <taxon>Leishmania</taxon>
        <taxon>Leishmania guyanensis species complex</taxon>
    </lineage>
</organism>
<dbReference type="EMBL" id="CP009399">
    <property type="protein sequence ID" value="AIO00585.1"/>
    <property type="molecule type" value="Genomic_DNA"/>
</dbReference>
<dbReference type="AlphaFoldDB" id="A0A088RZ63"/>
<proteinExistence type="predicted"/>
<dbReference type="Proteomes" id="UP000063063">
    <property type="component" value="Chromosome 30"/>
</dbReference>
<name>A0A088RZ63_LEIPA</name>
<protein>
    <recommendedName>
        <fullName evidence="3">SnoaL-like domain-containing protein</fullName>
    </recommendedName>
</protein>
<evidence type="ECO:0000313" key="1">
    <source>
        <dbReference type="EMBL" id="AIO00585.1"/>
    </source>
</evidence>
<dbReference type="VEuPathDB" id="TriTrypDB:LPAL13_300041300"/>
<sequence>MAASQLVLQRYTELINRGDLDAAFNYLSEDIIYLTWLGVVEGKDNVVTFLRDNVRFLHFTKNFNRWRQVQHCLDADLSLHLDGSGASDSTVLDHDGYDAQRYACFERDGTIANIVKLSMQKTCVKETIVIRDNKVILVVLMQQL</sequence>